<dbReference type="InterPro" id="IPR001279">
    <property type="entry name" value="Metallo-B-lactamas"/>
</dbReference>
<reference evidence="3 4" key="1">
    <citation type="submission" date="2021-03" db="EMBL/GenBank/DDBJ databases">
        <title>Novel species identification of genus Shewanella.</title>
        <authorList>
            <person name="Liu G."/>
            <person name="Zhang Q."/>
        </authorList>
    </citation>
    <scope>NUCLEOTIDE SEQUENCE [LARGE SCALE GENOMIC DNA]</scope>
    <source>
        <strain evidence="3 4">FJAT-52962</strain>
    </source>
</reference>
<dbReference type="InterPro" id="IPR036866">
    <property type="entry name" value="RibonucZ/Hydroxyglut_hydro"/>
</dbReference>
<dbReference type="EMBL" id="CP071502">
    <property type="protein sequence ID" value="QSX37942.1"/>
    <property type="molecule type" value="Genomic_DNA"/>
</dbReference>
<gene>
    <name evidence="3" type="ORF">JYB85_03620</name>
</gene>
<feature type="domain" description="Metallo-beta-lactamase" evidence="2">
    <location>
        <begin position="49"/>
        <end position="208"/>
    </location>
</feature>
<protein>
    <recommendedName>
        <fullName evidence="2">Metallo-beta-lactamase domain-containing protein</fullName>
    </recommendedName>
</protein>
<organism evidence="3 4">
    <name type="scientific">Shewanella sedimentimangrovi</name>
    <dbReference type="NCBI Taxonomy" id="2814293"/>
    <lineage>
        <taxon>Bacteria</taxon>
        <taxon>Pseudomonadati</taxon>
        <taxon>Pseudomonadota</taxon>
        <taxon>Gammaproteobacteria</taxon>
        <taxon>Alteromonadales</taxon>
        <taxon>Shewanellaceae</taxon>
        <taxon>Shewanella</taxon>
    </lineage>
</organism>
<keyword evidence="4" id="KW-1185">Reference proteome</keyword>
<dbReference type="SUPFAM" id="SSF56281">
    <property type="entry name" value="Metallo-hydrolase/oxidoreductase"/>
    <property type="match status" value="1"/>
</dbReference>
<sequence>MKGMHCVLSLMLIGTAHAGVLEIDDAQFEVNRLSDNLYVVGQDYGSSKINFGVLVDDKGVILISSMMANYAPTIEKVVHNLSDKPIKYVLNPDSDPFHHDANGYFAERGATIIAQENMGAAGAFTQVTFDHGLTLNLGDEIISLVHTPAHTRASSLIKLHKNNVIFTGDAFRNDWLMYSGPNGPKAEIQGLDQAIALADKDTRFIPGNRSARAFSTLEELKKSRDTYQQFAAFVLGMRDRGVAVEDIIASAELKQLVSGLERFDDWQDNIQYHVKDVLALN</sequence>
<evidence type="ECO:0000256" key="1">
    <source>
        <dbReference type="SAM" id="SignalP"/>
    </source>
</evidence>
<proteinExistence type="predicted"/>
<evidence type="ECO:0000313" key="4">
    <source>
        <dbReference type="Proteomes" id="UP000663207"/>
    </source>
</evidence>
<dbReference type="RefSeq" id="WP_207381102.1">
    <property type="nucleotide sequence ID" value="NZ_CP071502.1"/>
</dbReference>
<feature type="signal peptide" evidence="1">
    <location>
        <begin position="1"/>
        <end position="18"/>
    </location>
</feature>
<keyword evidence="1" id="KW-0732">Signal</keyword>
<evidence type="ECO:0000259" key="2">
    <source>
        <dbReference type="SMART" id="SM00849"/>
    </source>
</evidence>
<accession>A0ABX7R3S4</accession>
<feature type="chain" id="PRO_5047506631" description="Metallo-beta-lactamase domain-containing protein" evidence="1">
    <location>
        <begin position="19"/>
        <end position="281"/>
    </location>
</feature>
<dbReference type="Gene3D" id="3.60.15.10">
    <property type="entry name" value="Ribonuclease Z/Hydroxyacylglutathione hydrolase-like"/>
    <property type="match status" value="1"/>
</dbReference>
<evidence type="ECO:0000313" key="3">
    <source>
        <dbReference type="EMBL" id="QSX37942.1"/>
    </source>
</evidence>
<name>A0ABX7R3S4_9GAMM</name>
<dbReference type="Proteomes" id="UP000663207">
    <property type="component" value="Chromosome"/>
</dbReference>
<dbReference type="SMART" id="SM00849">
    <property type="entry name" value="Lactamase_B"/>
    <property type="match status" value="1"/>
</dbReference>